<protein>
    <submittedName>
        <fullName evidence="2">Uncharacterized protein</fullName>
    </submittedName>
</protein>
<evidence type="ECO:0000313" key="3">
    <source>
        <dbReference type="Proteomes" id="UP000275078"/>
    </source>
</evidence>
<evidence type="ECO:0000313" key="2">
    <source>
        <dbReference type="EMBL" id="RPA80720.1"/>
    </source>
</evidence>
<keyword evidence="3" id="KW-1185">Reference proteome</keyword>
<feature type="compositionally biased region" description="Acidic residues" evidence="1">
    <location>
        <begin position="479"/>
        <end position="497"/>
    </location>
</feature>
<gene>
    <name evidence="2" type="ORF">BJ508DRAFT_327055</name>
</gene>
<organism evidence="2 3">
    <name type="scientific">Ascobolus immersus RN42</name>
    <dbReference type="NCBI Taxonomy" id="1160509"/>
    <lineage>
        <taxon>Eukaryota</taxon>
        <taxon>Fungi</taxon>
        <taxon>Dikarya</taxon>
        <taxon>Ascomycota</taxon>
        <taxon>Pezizomycotina</taxon>
        <taxon>Pezizomycetes</taxon>
        <taxon>Pezizales</taxon>
        <taxon>Ascobolaceae</taxon>
        <taxon>Ascobolus</taxon>
    </lineage>
</organism>
<dbReference type="Proteomes" id="UP000275078">
    <property type="component" value="Unassembled WGS sequence"/>
</dbReference>
<dbReference type="EMBL" id="ML119685">
    <property type="protein sequence ID" value="RPA80720.1"/>
    <property type="molecule type" value="Genomic_DNA"/>
</dbReference>
<sequence length="510" mass="59064">MTKPPVRLPYDIVLLVLKALDSFDDLYSLIRASPDYYLTYHAKQEQILKNIADKVLPECYMGVLDVQRPPRYSCQPTESFGSLGGPTQARSWIEYQTQWSAQNSFTETQDQTFYTLRTRRDLSPVPGTFRNAELNCLMQFEDKVGDMIDQYKQNYAEYDMDGLLEIQCRQMHVNNLHLSMLMESVWQDEWDGGPYRFSAEEDKRLKKGIYQMYALTNHIHSFGDVHSGLLAAQKAQNEEDLLAAQLAQTAGLPVVNNEAVSIPIPQPHDFYLDASFLYTLSFREHIHLISVLHHFRAIYAPHFLLPDWLDSDPHGGLLSLHLVERFDFTQTDIYDTESGFYLNKTNNNRQARSRKVVKGLLTFADSYGLYDVFQNQITRMERQLKPYVTKSGYNDQHFFVIDVYQNTPVHKKILILRPKHTPHITRPSFMRAIGFGSHGDNSSQYLPKLKERLLSEDEHDPNSHFASSMPTVELVNEGAFDEEEEEEDDEYDEEYDGLDEEMEGYLTVTN</sequence>
<reference evidence="2 3" key="1">
    <citation type="journal article" date="2018" name="Nat. Ecol. Evol.">
        <title>Pezizomycetes genomes reveal the molecular basis of ectomycorrhizal truffle lifestyle.</title>
        <authorList>
            <person name="Murat C."/>
            <person name="Payen T."/>
            <person name="Noel B."/>
            <person name="Kuo A."/>
            <person name="Morin E."/>
            <person name="Chen J."/>
            <person name="Kohler A."/>
            <person name="Krizsan K."/>
            <person name="Balestrini R."/>
            <person name="Da Silva C."/>
            <person name="Montanini B."/>
            <person name="Hainaut M."/>
            <person name="Levati E."/>
            <person name="Barry K.W."/>
            <person name="Belfiori B."/>
            <person name="Cichocki N."/>
            <person name="Clum A."/>
            <person name="Dockter R.B."/>
            <person name="Fauchery L."/>
            <person name="Guy J."/>
            <person name="Iotti M."/>
            <person name="Le Tacon F."/>
            <person name="Lindquist E.A."/>
            <person name="Lipzen A."/>
            <person name="Malagnac F."/>
            <person name="Mello A."/>
            <person name="Molinier V."/>
            <person name="Miyauchi S."/>
            <person name="Poulain J."/>
            <person name="Riccioni C."/>
            <person name="Rubini A."/>
            <person name="Sitrit Y."/>
            <person name="Splivallo R."/>
            <person name="Traeger S."/>
            <person name="Wang M."/>
            <person name="Zifcakova L."/>
            <person name="Wipf D."/>
            <person name="Zambonelli A."/>
            <person name="Paolocci F."/>
            <person name="Nowrousian M."/>
            <person name="Ottonello S."/>
            <person name="Baldrian P."/>
            <person name="Spatafora J.W."/>
            <person name="Henrissat B."/>
            <person name="Nagy L.G."/>
            <person name="Aury J.M."/>
            <person name="Wincker P."/>
            <person name="Grigoriev I.V."/>
            <person name="Bonfante P."/>
            <person name="Martin F.M."/>
        </authorList>
    </citation>
    <scope>NUCLEOTIDE SEQUENCE [LARGE SCALE GENOMIC DNA]</scope>
    <source>
        <strain evidence="2 3">RN42</strain>
    </source>
</reference>
<proteinExistence type="predicted"/>
<feature type="region of interest" description="Disordered" evidence="1">
    <location>
        <begin position="457"/>
        <end position="497"/>
    </location>
</feature>
<evidence type="ECO:0000256" key="1">
    <source>
        <dbReference type="SAM" id="MobiDB-lite"/>
    </source>
</evidence>
<accession>A0A3N4I9B4</accession>
<dbReference type="AlphaFoldDB" id="A0A3N4I9B4"/>
<name>A0A3N4I9B4_ASCIM</name>